<evidence type="ECO:0000313" key="1">
    <source>
        <dbReference type="EMBL" id="KAK4225209.1"/>
    </source>
</evidence>
<keyword evidence="2" id="KW-1185">Reference proteome</keyword>
<evidence type="ECO:0000313" key="2">
    <source>
        <dbReference type="Proteomes" id="UP001301958"/>
    </source>
</evidence>
<proteinExistence type="predicted"/>
<dbReference type="EMBL" id="MU865372">
    <property type="protein sequence ID" value="KAK4225209.1"/>
    <property type="molecule type" value="Genomic_DNA"/>
</dbReference>
<gene>
    <name evidence="1" type="ORF">QBC38DRAFT_269179</name>
</gene>
<reference evidence="1" key="1">
    <citation type="journal article" date="2023" name="Mol. Phylogenet. Evol.">
        <title>Genome-scale phylogeny and comparative genomics of the fungal order Sordariales.</title>
        <authorList>
            <person name="Hensen N."/>
            <person name="Bonometti L."/>
            <person name="Westerberg I."/>
            <person name="Brannstrom I.O."/>
            <person name="Guillou S."/>
            <person name="Cros-Aarteil S."/>
            <person name="Calhoun S."/>
            <person name="Haridas S."/>
            <person name="Kuo A."/>
            <person name="Mondo S."/>
            <person name="Pangilinan J."/>
            <person name="Riley R."/>
            <person name="LaButti K."/>
            <person name="Andreopoulos B."/>
            <person name="Lipzen A."/>
            <person name="Chen C."/>
            <person name="Yan M."/>
            <person name="Daum C."/>
            <person name="Ng V."/>
            <person name="Clum A."/>
            <person name="Steindorff A."/>
            <person name="Ohm R.A."/>
            <person name="Martin F."/>
            <person name="Silar P."/>
            <person name="Natvig D.O."/>
            <person name="Lalanne C."/>
            <person name="Gautier V."/>
            <person name="Ament-Velasquez S.L."/>
            <person name="Kruys A."/>
            <person name="Hutchinson M.I."/>
            <person name="Powell A.J."/>
            <person name="Barry K."/>
            <person name="Miller A.N."/>
            <person name="Grigoriev I.V."/>
            <person name="Debuchy R."/>
            <person name="Gladieux P."/>
            <person name="Hiltunen Thoren M."/>
            <person name="Johannesson H."/>
        </authorList>
    </citation>
    <scope>NUCLEOTIDE SEQUENCE</scope>
    <source>
        <strain evidence="1">CBS 990.96</strain>
    </source>
</reference>
<sequence length="176" mass="20355">MRILHCWTFSPTASQLLEPKYPLAPKDTRRHAFDRHKAMECLTTTRILAVKDTRHSQRLGQMAISPSREKTRPITISDLPLDILRIILDELVSDYRVEHQHMCTHDKNMFTQSNRMRKIESLHHVRLSCRHLCEAATLLLFQVLPIDISAKSLKFLKLVSKNRSLASARSRCFAGV</sequence>
<organism evidence="1 2">
    <name type="scientific">Podospora fimiseda</name>
    <dbReference type="NCBI Taxonomy" id="252190"/>
    <lineage>
        <taxon>Eukaryota</taxon>
        <taxon>Fungi</taxon>
        <taxon>Dikarya</taxon>
        <taxon>Ascomycota</taxon>
        <taxon>Pezizomycotina</taxon>
        <taxon>Sordariomycetes</taxon>
        <taxon>Sordariomycetidae</taxon>
        <taxon>Sordariales</taxon>
        <taxon>Podosporaceae</taxon>
        <taxon>Podospora</taxon>
    </lineage>
</organism>
<comment type="caution">
    <text evidence="1">The sequence shown here is derived from an EMBL/GenBank/DDBJ whole genome shotgun (WGS) entry which is preliminary data.</text>
</comment>
<name>A0AAN7BL06_9PEZI</name>
<accession>A0AAN7BL06</accession>
<protein>
    <submittedName>
        <fullName evidence="1">Uncharacterized protein</fullName>
    </submittedName>
</protein>
<dbReference type="Proteomes" id="UP001301958">
    <property type="component" value="Unassembled WGS sequence"/>
</dbReference>
<dbReference type="AlphaFoldDB" id="A0AAN7BL06"/>
<reference evidence="1" key="2">
    <citation type="submission" date="2023-05" db="EMBL/GenBank/DDBJ databases">
        <authorList>
            <consortium name="Lawrence Berkeley National Laboratory"/>
            <person name="Steindorff A."/>
            <person name="Hensen N."/>
            <person name="Bonometti L."/>
            <person name="Westerberg I."/>
            <person name="Brannstrom I.O."/>
            <person name="Guillou S."/>
            <person name="Cros-Aarteil S."/>
            <person name="Calhoun S."/>
            <person name="Haridas S."/>
            <person name="Kuo A."/>
            <person name="Mondo S."/>
            <person name="Pangilinan J."/>
            <person name="Riley R."/>
            <person name="Labutti K."/>
            <person name="Andreopoulos B."/>
            <person name="Lipzen A."/>
            <person name="Chen C."/>
            <person name="Yanf M."/>
            <person name="Daum C."/>
            <person name="Ng V."/>
            <person name="Clum A."/>
            <person name="Ohm R."/>
            <person name="Martin F."/>
            <person name="Silar P."/>
            <person name="Natvig D."/>
            <person name="Lalanne C."/>
            <person name="Gautier V."/>
            <person name="Ament-Velasquez S.L."/>
            <person name="Kruys A."/>
            <person name="Hutchinson M.I."/>
            <person name="Powell A.J."/>
            <person name="Barry K."/>
            <person name="Miller A.N."/>
            <person name="Grigoriev I.V."/>
            <person name="Debuchy R."/>
            <person name="Gladieux P."/>
            <person name="Thoren M.H."/>
            <person name="Johannesson H."/>
        </authorList>
    </citation>
    <scope>NUCLEOTIDE SEQUENCE</scope>
    <source>
        <strain evidence="1">CBS 990.96</strain>
    </source>
</reference>